<name>A0A7I8D6G0_9FIRM</name>
<dbReference type="InterPro" id="IPR022496">
    <property type="entry name" value="T6A_TsaB"/>
</dbReference>
<dbReference type="Gene3D" id="3.30.420.40">
    <property type="match status" value="2"/>
</dbReference>
<keyword evidence="2" id="KW-0808">Transferase</keyword>
<gene>
    <name evidence="2" type="ORF">C12CBH8_08730</name>
</gene>
<dbReference type="GO" id="GO:0016740">
    <property type="term" value="F:transferase activity"/>
    <property type="evidence" value="ECO:0007669"/>
    <property type="project" value="UniProtKB-KW"/>
</dbReference>
<dbReference type="GO" id="GO:0005829">
    <property type="term" value="C:cytosol"/>
    <property type="evidence" value="ECO:0007669"/>
    <property type="project" value="TreeGrafter"/>
</dbReference>
<dbReference type="Proteomes" id="UP000593890">
    <property type="component" value="Chromosome"/>
</dbReference>
<evidence type="ECO:0000259" key="1">
    <source>
        <dbReference type="Pfam" id="PF00814"/>
    </source>
</evidence>
<organism evidence="2 3">
    <name type="scientific">Solibaculum mannosilyticum</name>
    <dbReference type="NCBI Taxonomy" id="2780922"/>
    <lineage>
        <taxon>Bacteria</taxon>
        <taxon>Bacillati</taxon>
        <taxon>Bacillota</taxon>
        <taxon>Clostridia</taxon>
        <taxon>Eubacteriales</taxon>
        <taxon>Oscillospiraceae</taxon>
        <taxon>Solibaculum</taxon>
    </lineage>
</organism>
<reference evidence="3" key="1">
    <citation type="submission" date="2020-07" db="EMBL/GenBank/DDBJ databases">
        <title>Complete genome sequencing of Clostridia bacterium strain 12CBH8.</title>
        <authorList>
            <person name="Sakamoto M."/>
            <person name="Murakami T."/>
            <person name="Mori H."/>
        </authorList>
    </citation>
    <scope>NUCLEOTIDE SEQUENCE [LARGE SCALE GENOMIC DNA]</scope>
    <source>
        <strain evidence="3">12CBH8</strain>
    </source>
</reference>
<dbReference type="GO" id="GO:0002949">
    <property type="term" value="P:tRNA threonylcarbamoyladenosine modification"/>
    <property type="evidence" value="ECO:0007669"/>
    <property type="project" value="InterPro"/>
</dbReference>
<dbReference type="Pfam" id="PF00814">
    <property type="entry name" value="TsaD"/>
    <property type="match status" value="1"/>
</dbReference>
<dbReference type="AlphaFoldDB" id="A0A7I8D6G0"/>
<sequence>MRILAIDSTAVSASCALMEEQKLTAEFYMNCGLTHSETLMPMINDVLRYTDTTPQEIDYLAVAAGPGSFTGVRIGVAAIKGMALALDLPCVGVSTLEAMAWNLVGREKTTVCAVMDARCKQVYQAFFEVDETSVTRRCEDRATSIEQLGQEIVKANEPVMLVGDGAQLCMQELKSTGLVQLAPLAIRYQRASGVAQAAEKEIHLGNILNGDQLRPVYLRLPQAERELKKKIQSGGDPV</sequence>
<dbReference type="KEGG" id="sman:C12CBH8_08730"/>
<proteinExistence type="predicted"/>
<dbReference type="InterPro" id="IPR000905">
    <property type="entry name" value="Gcp-like_dom"/>
</dbReference>
<feature type="domain" description="Gcp-like" evidence="1">
    <location>
        <begin position="34"/>
        <end position="200"/>
    </location>
</feature>
<evidence type="ECO:0000313" key="3">
    <source>
        <dbReference type="Proteomes" id="UP000593890"/>
    </source>
</evidence>
<dbReference type="RefSeq" id="WP_215533643.1">
    <property type="nucleotide sequence ID" value="NZ_AP023321.1"/>
</dbReference>
<dbReference type="SUPFAM" id="SSF53067">
    <property type="entry name" value="Actin-like ATPase domain"/>
    <property type="match status" value="2"/>
</dbReference>
<dbReference type="EMBL" id="AP023321">
    <property type="protein sequence ID" value="BCI60234.1"/>
    <property type="molecule type" value="Genomic_DNA"/>
</dbReference>
<dbReference type="PANTHER" id="PTHR11735:SF11">
    <property type="entry name" value="TRNA THREONYLCARBAMOYLADENOSINE BIOSYNTHESIS PROTEIN TSAB"/>
    <property type="match status" value="1"/>
</dbReference>
<dbReference type="InterPro" id="IPR043129">
    <property type="entry name" value="ATPase_NBD"/>
</dbReference>
<dbReference type="CDD" id="cd24032">
    <property type="entry name" value="ASKHA_NBD_TsaB"/>
    <property type="match status" value="1"/>
</dbReference>
<dbReference type="NCBIfam" id="TIGR03725">
    <property type="entry name" value="T6A_YeaZ"/>
    <property type="match status" value="1"/>
</dbReference>
<protein>
    <submittedName>
        <fullName evidence="2">tRNA (Adenosine(37)-N6)-threonylcarbamoyltransferase complex dimerization subunit type 1 TsaB</fullName>
    </submittedName>
</protein>
<keyword evidence="3" id="KW-1185">Reference proteome</keyword>
<accession>A0A7I8D6G0</accession>
<dbReference type="PANTHER" id="PTHR11735">
    <property type="entry name" value="TRNA N6-ADENOSINE THREONYLCARBAMOYLTRANSFERASE"/>
    <property type="match status" value="1"/>
</dbReference>
<evidence type="ECO:0000313" key="2">
    <source>
        <dbReference type="EMBL" id="BCI60234.1"/>
    </source>
</evidence>